<organism evidence="4 5">
    <name type="scientific">Sulfurospirillum halorespirans DSM 13726</name>
    <dbReference type="NCBI Taxonomy" id="1193502"/>
    <lineage>
        <taxon>Bacteria</taxon>
        <taxon>Pseudomonadati</taxon>
        <taxon>Campylobacterota</taxon>
        <taxon>Epsilonproteobacteria</taxon>
        <taxon>Campylobacterales</taxon>
        <taxon>Sulfurospirillaceae</taxon>
        <taxon>Sulfurospirillum</taxon>
    </lineage>
</organism>
<dbReference type="PANTHER" id="PTHR10204:SF34">
    <property type="entry name" value="NAD(P)H DEHYDROGENASE [QUINONE] 1 ISOFORM 1"/>
    <property type="match status" value="1"/>
</dbReference>
<evidence type="ECO:0000256" key="2">
    <source>
        <dbReference type="ARBA" id="ARBA00023002"/>
    </source>
</evidence>
<dbReference type="SUPFAM" id="SSF52218">
    <property type="entry name" value="Flavoproteins"/>
    <property type="match status" value="1"/>
</dbReference>
<feature type="domain" description="Flavodoxin-like fold" evidence="3">
    <location>
        <begin position="1"/>
        <end position="183"/>
    </location>
</feature>
<proteinExistence type="inferred from homology"/>
<reference evidence="5" key="1">
    <citation type="submission" date="2016-08" db="EMBL/GenBank/DDBJ databases">
        <title>Complete genome sequence of the organohalide-respiring Epsilonproteobacterium Sulfurospirillum halorespirans.</title>
        <authorList>
            <person name="Goris T."/>
            <person name="Zimmermann J."/>
            <person name="Schenz B."/>
            <person name="Lemos M."/>
            <person name="Hackermueller J."/>
            <person name="Diekert G."/>
        </authorList>
    </citation>
    <scope>NUCLEOTIDE SEQUENCE [LARGE SCALE GENOMIC DNA]</scope>
    <source>
        <strain>DSM 13726</strain>
        <strain evidence="5">PCE-M2</strain>
    </source>
</reference>
<dbReference type="RefSeq" id="WP_069477622.1">
    <property type="nucleotide sequence ID" value="NZ_CP017111.1"/>
</dbReference>
<evidence type="ECO:0000313" key="5">
    <source>
        <dbReference type="Proteomes" id="UP000094609"/>
    </source>
</evidence>
<evidence type="ECO:0000259" key="3">
    <source>
        <dbReference type="Pfam" id="PF02525"/>
    </source>
</evidence>
<dbReference type="InterPro" id="IPR029039">
    <property type="entry name" value="Flavoprotein-like_sf"/>
</dbReference>
<evidence type="ECO:0000256" key="1">
    <source>
        <dbReference type="ARBA" id="ARBA00006252"/>
    </source>
</evidence>
<dbReference type="PATRIC" id="fig|1193502.14.peg.1004"/>
<dbReference type="InterPro" id="IPR003680">
    <property type="entry name" value="Flavodoxin_fold"/>
</dbReference>
<dbReference type="STRING" id="1193502.SHALO_0995"/>
<dbReference type="EMBL" id="CP017111">
    <property type="protein sequence ID" value="AOO64776.1"/>
    <property type="molecule type" value="Genomic_DNA"/>
</dbReference>
<dbReference type="AlphaFoldDB" id="A0A1D7TIH2"/>
<dbReference type="Pfam" id="PF02525">
    <property type="entry name" value="Flavodoxin_2"/>
    <property type="match status" value="1"/>
</dbReference>
<dbReference type="GO" id="GO:0003955">
    <property type="term" value="F:NAD(P)H dehydrogenase (quinone) activity"/>
    <property type="evidence" value="ECO:0007669"/>
    <property type="project" value="TreeGrafter"/>
</dbReference>
<comment type="similarity">
    <text evidence="1">Belongs to the NAD(P)H dehydrogenase (quinone) family.</text>
</comment>
<dbReference type="PANTHER" id="PTHR10204">
    <property type="entry name" value="NAD P H OXIDOREDUCTASE-RELATED"/>
    <property type="match status" value="1"/>
</dbReference>
<dbReference type="KEGG" id="shal:SHALO_0995"/>
<evidence type="ECO:0000313" key="4">
    <source>
        <dbReference type="EMBL" id="AOO64776.1"/>
    </source>
</evidence>
<name>A0A1D7TIH2_9BACT</name>
<gene>
    <name evidence="4" type="ORF">SHALO_0995</name>
</gene>
<dbReference type="Gene3D" id="3.40.50.360">
    <property type="match status" value="1"/>
</dbReference>
<sequence length="194" mass="21562">MNHLIVYAHPFEDSFNHAILESAVAALESKGHSVVVRNLYALGFNPVLSPVDFKELRSGNTPEDIATEQAFIKNADAITLIYPLWWTGLPAILKGYIDRVFAYGFAYQYSKKGMVEGLLASKKGFMITTHGTPNMYYDASGMTQSLKQTTDEGIFSFCGVATLNHLFFGGISTSDDLTRKEMLKTVQLTLKELF</sequence>
<keyword evidence="2" id="KW-0560">Oxidoreductase</keyword>
<protein>
    <submittedName>
        <fullName evidence="4">Putative NADPH-quinone reductase</fullName>
    </submittedName>
</protein>
<dbReference type="Proteomes" id="UP000094609">
    <property type="component" value="Chromosome"/>
</dbReference>
<dbReference type="InterPro" id="IPR051545">
    <property type="entry name" value="NAD(P)H_dehydrogenase_qn"/>
</dbReference>
<dbReference type="GO" id="GO:0005829">
    <property type="term" value="C:cytosol"/>
    <property type="evidence" value="ECO:0007669"/>
    <property type="project" value="TreeGrafter"/>
</dbReference>
<keyword evidence="5" id="KW-1185">Reference proteome</keyword>
<accession>A0A1D7TIH2</accession>